<accession>A0ABS6FJI3</accession>
<organism evidence="2 3">
    <name type="scientific">Peptoniphilus ovalis</name>
    <dbReference type="NCBI Taxonomy" id="2841503"/>
    <lineage>
        <taxon>Bacteria</taxon>
        <taxon>Bacillati</taxon>
        <taxon>Bacillota</taxon>
        <taxon>Tissierellia</taxon>
        <taxon>Tissierellales</taxon>
        <taxon>Peptoniphilaceae</taxon>
        <taxon>Peptoniphilus</taxon>
    </lineage>
</organism>
<evidence type="ECO:0000313" key="2">
    <source>
        <dbReference type="EMBL" id="MBU5669598.1"/>
    </source>
</evidence>
<keyword evidence="3" id="KW-1185">Reference proteome</keyword>
<evidence type="ECO:0000256" key="1">
    <source>
        <dbReference type="SAM" id="Phobius"/>
    </source>
</evidence>
<feature type="transmembrane region" description="Helical" evidence="1">
    <location>
        <begin position="6"/>
        <end position="25"/>
    </location>
</feature>
<protein>
    <submittedName>
        <fullName evidence="2">Uncharacterized protein</fullName>
    </submittedName>
</protein>
<sequence length="74" mass="8512">MEIKELLKYILMIILSEIMVFLLAYQAIHSCTILEIIFLLSMAYILHGATSVLIHSTIETWRERGNKNGKCNKS</sequence>
<reference evidence="2 3" key="1">
    <citation type="submission" date="2021-06" db="EMBL/GenBank/DDBJ databases">
        <authorList>
            <person name="Sun Q."/>
            <person name="Li D."/>
        </authorList>
    </citation>
    <scope>NUCLEOTIDE SEQUENCE [LARGE SCALE GENOMIC DNA]</scope>
    <source>
        <strain evidence="2 3">MSJ-1</strain>
    </source>
</reference>
<evidence type="ECO:0000313" key="3">
    <source>
        <dbReference type="Proteomes" id="UP000783742"/>
    </source>
</evidence>
<dbReference type="RefSeq" id="WP_216549433.1">
    <property type="nucleotide sequence ID" value="NZ_JAHLQO010000004.1"/>
</dbReference>
<dbReference type="EMBL" id="JAHLQO010000004">
    <property type="protein sequence ID" value="MBU5669598.1"/>
    <property type="molecule type" value="Genomic_DNA"/>
</dbReference>
<keyword evidence="1" id="KW-1133">Transmembrane helix</keyword>
<dbReference type="Proteomes" id="UP000783742">
    <property type="component" value="Unassembled WGS sequence"/>
</dbReference>
<gene>
    <name evidence="2" type="ORF">KQI68_07065</name>
</gene>
<comment type="caution">
    <text evidence="2">The sequence shown here is derived from an EMBL/GenBank/DDBJ whole genome shotgun (WGS) entry which is preliminary data.</text>
</comment>
<proteinExistence type="predicted"/>
<keyword evidence="1" id="KW-0472">Membrane</keyword>
<keyword evidence="1" id="KW-0812">Transmembrane</keyword>
<feature type="transmembrane region" description="Helical" evidence="1">
    <location>
        <begin position="37"/>
        <end position="58"/>
    </location>
</feature>
<name>A0ABS6FJI3_9FIRM</name>